<accession>A0A1W0A7B3</accession>
<evidence type="ECO:0000313" key="3">
    <source>
        <dbReference type="EMBL" id="OQS06193.1"/>
    </source>
</evidence>
<comment type="caution">
    <text evidence="3">The sequence shown here is derived from an EMBL/GenBank/DDBJ whole genome shotgun (WGS) entry which is preliminary data.</text>
</comment>
<keyword evidence="2" id="KW-0812">Transmembrane</keyword>
<protein>
    <submittedName>
        <fullName evidence="3">Uncharacterized protein</fullName>
    </submittedName>
</protein>
<organism evidence="3 4">
    <name type="scientific">Thraustotheca clavata</name>
    <dbReference type="NCBI Taxonomy" id="74557"/>
    <lineage>
        <taxon>Eukaryota</taxon>
        <taxon>Sar</taxon>
        <taxon>Stramenopiles</taxon>
        <taxon>Oomycota</taxon>
        <taxon>Saprolegniomycetes</taxon>
        <taxon>Saprolegniales</taxon>
        <taxon>Achlyaceae</taxon>
        <taxon>Thraustotheca</taxon>
    </lineage>
</organism>
<dbReference type="EMBL" id="JNBS01000367">
    <property type="protein sequence ID" value="OQS06193.1"/>
    <property type="molecule type" value="Genomic_DNA"/>
</dbReference>
<dbReference type="OrthoDB" id="75621at2759"/>
<evidence type="ECO:0000256" key="1">
    <source>
        <dbReference type="SAM" id="MobiDB-lite"/>
    </source>
</evidence>
<dbReference type="Proteomes" id="UP000243217">
    <property type="component" value="Unassembled WGS sequence"/>
</dbReference>
<reference evidence="3 4" key="1">
    <citation type="journal article" date="2014" name="Genome Biol. Evol.">
        <title>The secreted proteins of Achlya hypogyna and Thraustotheca clavata identify the ancestral oomycete secretome and reveal gene acquisitions by horizontal gene transfer.</title>
        <authorList>
            <person name="Misner I."/>
            <person name="Blouin N."/>
            <person name="Leonard G."/>
            <person name="Richards T.A."/>
            <person name="Lane C.E."/>
        </authorList>
    </citation>
    <scope>NUCLEOTIDE SEQUENCE [LARGE SCALE GENOMIC DNA]</scope>
    <source>
        <strain evidence="3 4">ATCC 34112</strain>
    </source>
</reference>
<sequence length="110" mass="12234">MDSTWIIGAAVGSSAGFLLAVCLLCRCCSSKGKSRYEAINKDLEMEEKDFALGRTSSDEEHSVVTIEDFNDEEMRQLEMLDAYRQKVEEKVSSPASSQHPKARKPSIAED</sequence>
<feature type="region of interest" description="Disordered" evidence="1">
    <location>
        <begin position="86"/>
        <end position="110"/>
    </location>
</feature>
<proteinExistence type="predicted"/>
<keyword evidence="2" id="KW-0472">Membrane</keyword>
<name>A0A1W0A7B3_9STRA</name>
<evidence type="ECO:0000256" key="2">
    <source>
        <dbReference type="SAM" id="Phobius"/>
    </source>
</evidence>
<gene>
    <name evidence="3" type="ORF">THRCLA_20424</name>
</gene>
<evidence type="ECO:0000313" key="4">
    <source>
        <dbReference type="Proteomes" id="UP000243217"/>
    </source>
</evidence>
<keyword evidence="2" id="KW-1133">Transmembrane helix</keyword>
<feature type="transmembrane region" description="Helical" evidence="2">
    <location>
        <begin position="6"/>
        <end position="25"/>
    </location>
</feature>
<keyword evidence="4" id="KW-1185">Reference proteome</keyword>
<dbReference type="AlphaFoldDB" id="A0A1W0A7B3"/>